<organism evidence="1 2">
    <name type="scientific">Scutellospora calospora</name>
    <dbReference type="NCBI Taxonomy" id="85575"/>
    <lineage>
        <taxon>Eukaryota</taxon>
        <taxon>Fungi</taxon>
        <taxon>Fungi incertae sedis</taxon>
        <taxon>Mucoromycota</taxon>
        <taxon>Glomeromycotina</taxon>
        <taxon>Glomeromycetes</taxon>
        <taxon>Diversisporales</taxon>
        <taxon>Gigasporaceae</taxon>
        <taxon>Scutellospora</taxon>
    </lineage>
</organism>
<comment type="caution">
    <text evidence="1">The sequence shown here is derived from an EMBL/GenBank/DDBJ whole genome shotgun (WGS) entry which is preliminary data.</text>
</comment>
<dbReference type="Proteomes" id="UP000789860">
    <property type="component" value="Unassembled WGS sequence"/>
</dbReference>
<name>A0ACA9L9W7_9GLOM</name>
<accession>A0ACA9L9W7</accession>
<proteinExistence type="predicted"/>
<keyword evidence="2" id="KW-1185">Reference proteome</keyword>
<reference evidence="1" key="1">
    <citation type="submission" date="2021-06" db="EMBL/GenBank/DDBJ databases">
        <authorList>
            <person name="Kallberg Y."/>
            <person name="Tangrot J."/>
            <person name="Rosling A."/>
        </authorList>
    </citation>
    <scope>NUCLEOTIDE SEQUENCE</scope>
    <source>
        <strain evidence="1">AU212A</strain>
    </source>
</reference>
<evidence type="ECO:0000313" key="1">
    <source>
        <dbReference type="EMBL" id="CAG8518923.1"/>
    </source>
</evidence>
<evidence type="ECO:0000313" key="2">
    <source>
        <dbReference type="Proteomes" id="UP000789860"/>
    </source>
</evidence>
<gene>
    <name evidence="1" type="ORF">SCALOS_LOCUS3987</name>
</gene>
<protein>
    <submittedName>
        <fullName evidence="1">9381_t:CDS:1</fullName>
    </submittedName>
</protein>
<dbReference type="EMBL" id="CAJVPM010004961">
    <property type="protein sequence ID" value="CAG8518923.1"/>
    <property type="molecule type" value="Genomic_DNA"/>
</dbReference>
<sequence length="296" mass="33175">METGWKLSISRTMEEGIFEDAVRLSLTKLKVNQILFPNDNIINTRIQSPTTTQTEPVNSIKTSSMKSVQTTPTRTTQISSTNNLNNISNQAAQSSINKLPVTPRSVLLSPSIKSSIVRKNLKSRYRTPRYNSIDSGVGSRGVMKTSDTAQNANISRLLLNSQHKFSPKISSPLRHEILLDLSSESSKDDSCQSISSATSPWRNINMCETLINSSNKGKSREIIEGQDINLPFGKDENASTILSVGHTECTASDQNEWPAKKRERQHTRIYKPSSPIRYSKRLAKKVKKNPNPYYKY</sequence>